<evidence type="ECO:0000256" key="6">
    <source>
        <dbReference type="ARBA" id="ARBA00022679"/>
    </source>
</evidence>
<dbReference type="SUPFAM" id="SSF51621">
    <property type="entry name" value="Phosphoenolpyruvate/pyruvate domain"/>
    <property type="match status" value="1"/>
</dbReference>
<keyword evidence="10" id="KW-0067">ATP-binding</keyword>
<keyword evidence="6 14" id="KW-0808">Transferase</keyword>
<evidence type="ECO:0000256" key="14">
    <source>
        <dbReference type="RuleBase" id="RU000504"/>
    </source>
</evidence>
<proteinExistence type="inferred from homology"/>
<organism evidence="16 17">
    <name type="scientific">Ileibacterium valens</name>
    <dbReference type="NCBI Taxonomy" id="1862668"/>
    <lineage>
        <taxon>Bacteria</taxon>
        <taxon>Bacillati</taxon>
        <taxon>Bacillota</taxon>
        <taxon>Erysipelotrichia</taxon>
        <taxon>Erysipelotrichales</taxon>
        <taxon>Erysipelotrichaceae</taxon>
        <taxon>Ileibacterium</taxon>
    </lineage>
</organism>
<dbReference type="Proteomes" id="UP000186341">
    <property type="component" value="Unassembled WGS sequence"/>
</dbReference>
<dbReference type="InterPro" id="IPR015813">
    <property type="entry name" value="Pyrv/PenolPyrv_kinase-like_dom"/>
</dbReference>
<evidence type="ECO:0000259" key="15">
    <source>
        <dbReference type="Pfam" id="PF00224"/>
    </source>
</evidence>
<comment type="catalytic activity">
    <reaction evidence="14">
        <text>pyruvate + ATP = phosphoenolpyruvate + ADP + H(+)</text>
        <dbReference type="Rhea" id="RHEA:18157"/>
        <dbReference type="ChEBI" id="CHEBI:15361"/>
        <dbReference type="ChEBI" id="CHEBI:15378"/>
        <dbReference type="ChEBI" id="CHEBI:30616"/>
        <dbReference type="ChEBI" id="CHEBI:58702"/>
        <dbReference type="ChEBI" id="CHEBI:456216"/>
        <dbReference type="EC" id="2.7.1.40"/>
    </reaction>
</comment>
<dbReference type="InterPro" id="IPR015793">
    <property type="entry name" value="Pyrv_Knase_brl"/>
</dbReference>
<dbReference type="GO" id="GO:0030955">
    <property type="term" value="F:potassium ion binding"/>
    <property type="evidence" value="ECO:0007669"/>
    <property type="project" value="InterPro"/>
</dbReference>
<keyword evidence="17" id="KW-1185">Reference proteome</keyword>
<keyword evidence="11 14" id="KW-0460">Magnesium</keyword>
<evidence type="ECO:0000256" key="3">
    <source>
        <dbReference type="ARBA" id="ARBA00008663"/>
    </source>
</evidence>
<dbReference type="Gene3D" id="2.40.33.10">
    <property type="entry name" value="PK beta-barrel domain-like"/>
    <property type="match status" value="1"/>
</dbReference>
<dbReference type="InterPro" id="IPR001697">
    <property type="entry name" value="Pyr_Knase"/>
</dbReference>
<keyword evidence="12 14" id="KW-0324">Glycolysis</keyword>
<dbReference type="PRINTS" id="PR01050">
    <property type="entry name" value="PYRUVTKNASE"/>
</dbReference>
<dbReference type="Pfam" id="PF00224">
    <property type="entry name" value="PK"/>
    <property type="match status" value="1"/>
</dbReference>
<dbReference type="GeneID" id="82203154"/>
<evidence type="ECO:0000256" key="5">
    <source>
        <dbReference type="ARBA" id="ARBA00018587"/>
    </source>
</evidence>
<feature type="domain" description="Pyruvate kinase barrel" evidence="15">
    <location>
        <begin position="23"/>
        <end position="326"/>
    </location>
</feature>
<evidence type="ECO:0000256" key="8">
    <source>
        <dbReference type="ARBA" id="ARBA00022741"/>
    </source>
</evidence>
<gene>
    <name evidence="16" type="ORF">BO222_08210</name>
</gene>
<dbReference type="GO" id="GO:0005524">
    <property type="term" value="F:ATP binding"/>
    <property type="evidence" value="ECO:0007669"/>
    <property type="project" value="UniProtKB-KW"/>
</dbReference>
<comment type="caution">
    <text evidence="16">The sequence shown here is derived from an EMBL/GenBank/DDBJ whole genome shotgun (WGS) entry which is preliminary data.</text>
</comment>
<dbReference type="PANTHER" id="PTHR11817">
    <property type="entry name" value="PYRUVATE KINASE"/>
    <property type="match status" value="1"/>
</dbReference>
<evidence type="ECO:0000256" key="1">
    <source>
        <dbReference type="ARBA" id="ARBA00001958"/>
    </source>
</evidence>
<evidence type="ECO:0000256" key="7">
    <source>
        <dbReference type="ARBA" id="ARBA00022723"/>
    </source>
</evidence>
<evidence type="ECO:0000256" key="10">
    <source>
        <dbReference type="ARBA" id="ARBA00022840"/>
    </source>
</evidence>
<dbReference type="EMBL" id="MPJW01000162">
    <property type="protein sequence ID" value="OLU38534.1"/>
    <property type="molecule type" value="Genomic_DNA"/>
</dbReference>
<dbReference type="GO" id="GO:0004743">
    <property type="term" value="F:pyruvate kinase activity"/>
    <property type="evidence" value="ECO:0007669"/>
    <property type="project" value="UniProtKB-EC"/>
</dbReference>
<dbReference type="AlphaFoldDB" id="A0A1U7NF04"/>
<evidence type="ECO:0000256" key="12">
    <source>
        <dbReference type="ARBA" id="ARBA00023152"/>
    </source>
</evidence>
<name>A0A1U7NF04_9FIRM</name>
<comment type="cofactor">
    <cofactor evidence="1">
        <name>K(+)</name>
        <dbReference type="ChEBI" id="CHEBI:29103"/>
    </cofactor>
</comment>
<dbReference type="EC" id="2.7.1.40" evidence="4 14"/>
<protein>
    <recommendedName>
        <fullName evidence="5 14">Pyruvate kinase</fullName>
        <ecNumber evidence="4 14">2.7.1.40</ecNumber>
    </recommendedName>
</protein>
<accession>A0A1U7NF04</accession>
<dbReference type="InterPro" id="IPR015806">
    <property type="entry name" value="Pyrv_Knase_insert_dom_sf"/>
</dbReference>
<comment type="pathway">
    <text evidence="2 14">Carbohydrate degradation; glycolysis; pyruvate from D-glyceraldehyde 3-phosphate: step 5/5.</text>
</comment>
<dbReference type="GO" id="GO:0000287">
    <property type="term" value="F:magnesium ion binding"/>
    <property type="evidence" value="ECO:0007669"/>
    <property type="project" value="InterPro"/>
</dbReference>
<sequence>MAKENQKLENDRPNNPETSALELFGTLGPACADIQILEKMIQNGMNGIRLNLSHGPLAAHEDWIDKLHQAMENTGKEILFLMDLKGRELRIKELKPFELEKGQLILFGKDIPVETDLLVLPQTGDKILIDDGKIELIVLKILEDGNRLCEVLRPAVLKANKSVKITGKISPFSPLCPEDLTNLDQARKYRVNAIMVPFVQSRRDLEQVHHILEEKSLDLKIYAKIENQTGIDHLESFMDLADVIVIARGDLGNDVGFYDLPAVQARIEKICHQHQKDYMVVTQMLTSMIDSPICTRAEANDVFYAIKNGASSIMVTNETAIGHYPELVIDTMKKISDSAIRYKAENQSDNN</sequence>
<evidence type="ECO:0000313" key="17">
    <source>
        <dbReference type="Proteomes" id="UP000186341"/>
    </source>
</evidence>
<evidence type="ECO:0000313" key="16">
    <source>
        <dbReference type="EMBL" id="OLU38534.1"/>
    </source>
</evidence>
<evidence type="ECO:0000256" key="11">
    <source>
        <dbReference type="ARBA" id="ARBA00022842"/>
    </source>
</evidence>
<comment type="similarity">
    <text evidence="3 14">Belongs to the pyruvate kinase family.</text>
</comment>
<keyword evidence="13" id="KW-0670">Pyruvate</keyword>
<dbReference type="SUPFAM" id="SSF50800">
    <property type="entry name" value="PK beta-barrel domain-like"/>
    <property type="match status" value="1"/>
</dbReference>
<keyword evidence="9 14" id="KW-0418">Kinase</keyword>
<evidence type="ECO:0000256" key="4">
    <source>
        <dbReference type="ARBA" id="ARBA00012142"/>
    </source>
</evidence>
<dbReference type="InterPro" id="IPR040442">
    <property type="entry name" value="Pyrv_kinase-like_dom_sf"/>
</dbReference>
<dbReference type="UniPathway" id="UPA00109">
    <property type="reaction ID" value="UER00188"/>
</dbReference>
<dbReference type="OrthoDB" id="9812123at2"/>
<reference evidence="16 17" key="1">
    <citation type="submission" date="2016-11" db="EMBL/GenBank/DDBJ databases">
        <title>Description of two novel members of the family Erysipelotrichaceae: Ileibacterium lipovorans gen. nov., sp. nov. and Dubosiella newyorkensis, gen. nov., sp. nov.</title>
        <authorList>
            <person name="Cox L.M."/>
            <person name="Sohn J."/>
            <person name="Tyrrell K.L."/>
            <person name="Citron D.M."/>
            <person name="Lawson P.A."/>
            <person name="Patel N.B."/>
            <person name="Iizumi T."/>
            <person name="Perez-Perez G.I."/>
            <person name="Goldstein E.J."/>
            <person name="Blaser M.J."/>
        </authorList>
    </citation>
    <scope>NUCLEOTIDE SEQUENCE [LARGE SCALE GENOMIC DNA]</scope>
    <source>
        <strain evidence="16 17">NYU-BL-A3</strain>
    </source>
</reference>
<evidence type="ECO:0000256" key="9">
    <source>
        <dbReference type="ARBA" id="ARBA00022777"/>
    </source>
</evidence>
<dbReference type="Gene3D" id="3.20.20.60">
    <property type="entry name" value="Phosphoenolpyruvate-binding domains"/>
    <property type="match status" value="1"/>
</dbReference>
<evidence type="ECO:0000256" key="2">
    <source>
        <dbReference type="ARBA" id="ARBA00004997"/>
    </source>
</evidence>
<evidence type="ECO:0000256" key="13">
    <source>
        <dbReference type="ARBA" id="ARBA00023317"/>
    </source>
</evidence>
<keyword evidence="7" id="KW-0479">Metal-binding</keyword>
<dbReference type="RefSeq" id="WP_075820071.1">
    <property type="nucleotide sequence ID" value="NZ_CAJUTZ010000071.1"/>
</dbReference>
<keyword evidence="8" id="KW-0547">Nucleotide-binding</keyword>
<dbReference type="InterPro" id="IPR011037">
    <property type="entry name" value="Pyrv_Knase-like_insert_dom_sf"/>
</dbReference>
<dbReference type="GO" id="GO:0016301">
    <property type="term" value="F:kinase activity"/>
    <property type="evidence" value="ECO:0007669"/>
    <property type="project" value="UniProtKB-KW"/>
</dbReference>